<feature type="transmembrane region" description="Helical" evidence="2">
    <location>
        <begin position="6"/>
        <end position="27"/>
    </location>
</feature>
<gene>
    <name evidence="3" type="ORF">QJU78_04140</name>
</gene>
<dbReference type="Proteomes" id="UP001230466">
    <property type="component" value="Unassembled WGS sequence"/>
</dbReference>
<feature type="coiled-coil region" evidence="1">
    <location>
        <begin position="27"/>
        <end position="93"/>
    </location>
</feature>
<comment type="caution">
    <text evidence="3">The sequence shown here is derived from an EMBL/GenBank/DDBJ whole genome shotgun (WGS) entry which is preliminary data.</text>
</comment>
<dbReference type="AlphaFoldDB" id="A0AAW8CNV5"/>
<dbReference type="EMBL" id="JASAYJ010000006">
    <property type="protein sequence ID" value="MDP8186966.1"/>
    <property type="molecule type" value="Genomic_DNA"/>
</dbReference>
<keyword evidence="2" id="KW-1133">Transmembrane helix</keyword>
<evidence type="ECO:0000313" key="3">
    <source>
        <dbReference type="EMBL" id="MDP8186966.1"/>
    </source>
</evidence>
<keyword evidence="2" id="KW-0812">Transmembrane</keyword>
<keyword evidence="1" id="KW-0175">Coiled coil</keyword>
<reference evidence="3" key="1">
    <citation type="journal article" date="2023" name="Front. Microbiol.">
        <title>Phylogeography and host specificity of Pasteurellaceae pathogenic to sea-farmed fish in the north-east Atlantic.</title>
        <authorList>
            <person name="Gulla S."/>
            <person name="Colquhoun D.J."/>
            <person name="Olsen A.B."/>
            <person name="Spilsberg B."/>
            <person name="Lagesen K."/>
            <person name="Aakesson C.P."/>
            <person name="Strom S."/>
            <person name="Manji F."/>
            <person name="Birkbeck T.H."/>
            <person name="Nilsen H.K."/>
        </authorList>
    </citation>
    <scope>NUCLEOTIDE SEQUENCE</scope>
    <source>
        <strain evidence="3">VIB1234</strain>
    </source>
</reference>
<accession>A0AAW8CNV5</accession>
<name>A0AAW8CNV5_9PAST</name>
<protein>
    <submittedName>
        <fullName evidence="3">DUF2570 family protein</fullName>
    </submittedName>
</protein>
<evidence type="ECO:0000256" key="2">
    <source>
        <dbReference type="SAM" id="Phobius"/>
    </source>
</evidence>
<evidence type="ECO:0000313" key="4">
    <source>
        <dbReference type="Proteomes" id="UP001230466"/>
    </source>
</evidence>
<dbReference type="RefSeq" id="WP_211598930.1">
    <property type="nucleotide sequence ID" value="NZ_JAGRQI010000019.1"/>
</dbReference>
<organism evidence="3 4">
    <name type="scientific">Pasteurella atlantica</name>
    <dbReference type="NCBI Taxonomy" id="2827233"/>
    <lineage>
        <taxon>Bacteria</taxon>
        <taxon>Pseudomonadati</taxon>
        <taxon>Pseudomonadota</taxon>
        <taxon>Gammaproteobacteria</taxon>
        <taxon>Pasteurellales</taxon>
        <taxon>Pasteurellaceae</taxon>
        <taxon>Pasteurella</taxon>
    </lineage>
</organism>
<dbReference type="InterPro" id="IPR022538">
    <property type="entry name" value="DUF2570"/>
</dbReference>
<keyword evidence="2" id="KW-0472">Membrane</keyword>
<proteinExistence type="predicted"/>
<sequence>MFSRLQIIIATLIVILLSVLVFQNNIISNLKDKNNKLSQTISKQEEANKNLIRNLELEREAVTSYQQTVTSLREKANETKQSINQTLKNEKCANTRLPSSISKQLQSISRHED</sequence>
<dbReference type="Pfam" id="PF10828">
    <property type="entry name" value="DUF2570"/>
    <property type="match status" value="1"/>
</dbReference>
<evidence type="ECO:0000256" key="1">
    <source>
        <dbReference type="SAM" id="Coils"/>
    </source>
</evidence>